<evidence type="ECO:0000256" key="11">
    <source>
        <dbReference type="PROSITE-ProRule" id="PRU01360"/>
    </source>
</evidence>
<reference evidence="17" key="1">
    <citation type="submission" date="2006-01" db="EMBL/GenBank/DDBJ databases">
        <title>Complete sequence of Novosphingobium aromaticivorans DSM 12444.</title>
        <authorList>
            <consortium name="US DOE Joint Genome Institute"/>
            <person name="Copeland A."/>
            <person name="Lucas S."/>
            <person name="Lapidus A."/>
            <person name="Barry K."/>
            <person name="Detter J.C."/>
            <person name="Glavina T."/>
            <person name="Hammon N."/>
            <person name="Israni S."/>
            <person name="Pitluck S."/>
            <person name="Chain P."/>
            <person name="Malfatti S."/>
            <person name="Shin M."/>
            <person name="Vergez L."/>
            <person name="Schmutz J."/>
            <person name="Larimer F."/>
            <person name="Land M."/>
            <person name="Kyrpides N."/>
            <person name="Ivanova N."/>
            <person name="Fredrickson J."/>
            <person name="Balkwill D."/>
            <person name="Romine M.F."/>
            <person name="Richardson P."/>
        </authorList>
    </citation>
    <scope>NUCLEOTIDE SEQUENCE [LARGE SCALE GENOMIC DNA]</scope>
    <source>
        <strain evidence="17">ATCC 700278 / DSM 12444 / CCUG 56034 / CIP 105152 / NBRC 16084 / F199</strain>
    </source>
</reference>
<evidence type="ECO:0000259" key="14">
    <source>
        <dbReference type="Pfam" id="PF00593"/>
    </source>
</evidence>
<keyword evidence="9 11" id="KW-0472">Membrane</keyword>
<dbReference type="Gene3D" id="2.40.170.20">
    <property type="entry name" value="TonB-dependent receptor, beta-barrel domain"/>
    <property type="match status" value="1"/>
</dbReference>
<dbReference type="KEGG" id="nar:Saro_1559"/>
<dbReference type="PANTHER" id="PTHR32552:SF81">
    <property type="entry name" value="TONB-DEPENDENT OUTER MEMBRANE RECEPTOR"/>
    <property type="match status" value="1"/>
</dbReference>
<keyword evidence="3 11" id="KW-1134">Transmembrane beta strand</keyword>
<dbReference type="InterPro" id="IPR012910">
    <property type="entry name" value="Plug_dom"/>
</dbReference>
<accession>Q2G824</accession>
<evidence type="ECO:0000256" key="2">
    <source>
        <dbReference type="ARBA" id="ARBA00022448"/>
    </source>
</evidence>
<keyword evidence="2 11" id="KW-0813">Transport</keyword>
<evidence type="ECO:0000256" key="7">
    <source>
        <dbReference type="ARBA" id="ARBA00023065"/>
    </source>
</evidence>
<dbReference type="Pfam" id="PF07715">
    <property type="entry name" value="Plug"/>
    <property type="match status" value="1"/>
</dbReference>
<evidence type="ECO:0000256" key="5">
    <source>
        <dbReference type="ARBA" id="ARBA00022692"/>
    </source>
</evidence>
<evidence type="ECO:0000256" key="1">
    <source>
        <dbReference type="ARBA" id="ARBA00004571"/>
    </source>
</evidence>
<comment type="subcellular location">
    <subcellularLocation>
        <location evidence="1 11">Cell outer membrane</location>
        <topology evidence="1 11">Multi-pass membrane protein</topology>
    </subcellularLocation>
</comment>
<keyword evidence="17" id="KW-1185">Reference proteome</keyword>
<dbReference type="Pfam" id="PF00593">
    <property type="entry name" value="TonB_dep_Rec_b-barrel"/>
    <property type="match status" value="1"/>
</dbReference>
<dbReference type="PANTHER" id="PTHR32552">
    <property type="entry name" value="FERRICHROME IRON RECEPTOR-RELATED"/>
    <property type="match status" value="1"/>
</dbReference>
<gene>
    <name evidence="16" type="ordered locus">Saro_1559</name>
</gene>
<dbReference type="SUPFAM" id="SSF56935">
    <property type="entry name" value="Porins"/>
    <property type="match status" value="1"/>
</dbReference>
<keyword evidence="4" id="KW-0410">Iron transport</keyword>
<comment type="similarity">
    <text evidence="11 12">Belongs to the TonB-dependent receptor family.</text>
</comment>
<evidence type="ECO:0000256" key="10">
    <source>
        <dbReference type="ARBA" id="ARBA00023237"/>
    </source>
</evidence>
<dbReference type="InterPro" id="IPR000531">
    <property type="entry name" value="Beta-barrel_TonB"/>
</dbReference>
<sequence>MGMKRVAHLRLVAVLGTSALALLAGGQAYAQEAVAPQEQATEASVFGDIVVTATKKANAQNVQDVPIAVTAFGSEQLESQHVRTLDNLGYSAPNVQLDDVGTAPGFANFSIRGLGINSSIPSIDPTVGVFVDGVYMGISAGILFDTFDLEGVEVLRGPQGLLFGRNVTGGAVVVRTSTPGNDLKIEGRLAAETGLNKIASAVVSGPLIKDKLAAKVAVYYNDDDGWFTNKFNGNKNFGASKTLIVRSALRYTPTSEVEAVARYEHGRVRGDGAVVSNFGLFRRESFGISVDEEGVTRNDWNQASLELNIDTDFGNGKITNIAAYRDFKGFVTSDIDSSPSYTFHADTLTRQDQWSNELRYAGTFGALELTTGLYYFQQDIDYIELRRLAAGALKISGGGKQHQKTFGAFVSTDWHVTDTVTLNGGVRYSWERKSAKVANLAGNLCDPIVTKTCSTYGFSNSKSWSDPTFRVGAQWQPTNETQAYAFFARGFRSGGYNFRNGNAAEAPGPFDAEKQNSFEAGIKQDFGRTLRLNLAAFHNTVLGLQREIIRPVLPIGTTQVIRNSANVRIQGIEAEAVLRVGDHLTFNGQFGYTKAKYTKILYDLTGDGAINAKDFALKPPRLAPWTYGVSANFAHEVTGGGEVTARLGYAHRDAAWSNDANTGLLSKADMVDANLSVETAGRRWKFSVYGTNLLNDQTEGNVSSLPFFAGSTFASINKGRVVGAEVLFRY</sequence>
<dbReference type="InterPro" id="IPR039426">
    <property type="entry name" value="TonB-dep_rcpt-like"/>
</dbReference>
<dbReference type="HOGENOM" id="CLU_008287_15_2_5"/>
<keyword evidence="7" id="KW-0406">Ion transport</keyword>
<dbReference type="EMBL" id="CP000248">
    <property type="protein sequence ID" value="ABD25999.1"/>
    <property type="molecule type" value="Genomic_DNA"/>
</dbReference>
<evidence type="ECO:0000313" key="16">
    <source>
        <dbReference type="EMBL" id="ABD25999.1"/>
    </source>
</evidence>
<keyword evidence="5 11" id="KW-0812">Transmembrane</keyword>
<dbReference type="InterPro" id="IPR036942">
    <property type="entry name" value="Beta-barrel_TonB_sf"/>
</dbReference>
<evidence type="ECO:0000256" key="13">
    <source>
        <dbReference type="SAM" id="SignalP"/>
    </source>
</evidence>
<evidence type="ECO:0000256" key="12">
    <source>
        <dbReference type="RuleBase" id="RU003357"/>
    </source>
</evidence>
<evidence type="ECO:0000259" key="15">
    <source>
        <dbReference type="Pfam" id="PF07715"/>
    </source>
</evidence>
<evidence type="ECO:0000313" key="17">
    <source>
        <dbReference type="Proteomes" id="UP000009134"/>
    </source>
</evidence>
<keyword evidence="10 11" id="KW-0998">Cell outer membrane</keyword>
<keyword evidence="16" id="KW-0675">Receptor</keyword>
<dbReference type="Proteomes" id="UP000009134">
    <property type="component" value="Chromosome"/>
</dbReference>
<dbReference type="PROSITE" id="PS52016">
    <property type="entry name" value="TONB_DEPENDENT_REC_3"/>
    <property type="match status" value="1"/>
</dbReference>
<dbReference type="AlphaFoldDB" id="Q2G824"/>
<dbReference type="GO" id="GO:0006826">
    <property type="term" value="P:iron ion transport"/>
    <property type="evidence" value="ECO:0007669"/>
    <property type="project" value="UniProtKB-KW"/>
</dbReference>
<evidence type="ECO:0000256" key="4">
    <source>
        <dbReference type="ARBA" id="ARBA00022496"/>
    </source>
</evidence>
<feature type="domain" description="TonB-dependent receptor plug" evidence="15">
    <location>
        <begin position="62"/>
        <end position="171"/>
    </location>
</feature>
<evidence type="ECO:0000256" key="6">
    <source>
        <dbReference type="ARBA" id="ARBA00023004"/>
    </source>
</evidence>
<feature type="signal peptide" evidence="13">
    <location>
        <begin position="1"/>
        <end position="30"/>
    </location>
</feature>
<feature type="chain" id="PRO_5004207988" evidence="13">
    <location>
        <begin position="31"/>
        <end position="730"/>
    </location>
</feature>
<dbReference type="GO" id="GO:0009279">
    <property type="term" value="C:cell outer membrane"/>
    <property type="evidence" value="ECO:0007669"/>
    <property type="project" value="UniProtKB-SubCell"/>
</dbReference>
<name>Q2G824_NOVAD</name>
<evidence type="ECO:0000256" key="8">
    <source>
        <dbReference type="ARBA" id="ARBA00023077"/>
    </source>
</evidence>
<evidence type="ECO:0000256" key="3">
    <source>
        <dbReference type="ARBA" id="ARBA00022452"/>
    </source>
</evidence>
<evidence type="ECO:0000256" key="9">
    <source>
        <dbReference type="ARBA" id="ARBA00023136"/>
    </source>
</evidence>
<keyword evidence="13" id="KW-0732">Signal</keyword>
<keyword evidence="6" id="KW-0408">Iron</keyword>
<protein>
    <submittedName>
        <fullName evidence="16">TonB-dependent receptor</fullName>
    </submittedName>
</protein>
<organism evidence="16 17">
    <name type="scientific">Novosphingobium aromaticivorans (strain ATCC 700278 / DSM 12444 / CCUG 56034 / CIP 105152 / NBRC 16084 / F199)</name>
    <dbReference type="NCBI Taxonomy" id="279238"/>
    <lineage>
        <taxon>Bacteria</taxon>
        <taxon>Pseudomonadati</taxon>
        <taxon>Pseudomonadota</taxon>
        <taxon>Alphaproteobacteria</taxon>
        <taxon>Sphingomonadales</taxon>
        <taxon>Sphingomonadaceae</taxon>
        <taxon>Novosphingobium</taxon>
    </lineage>
</organism>
<dbReference type="eggNOG" id="COG4771">
    <property type="taxonomic scope" value="Bacteria"/>
</dbReference>
<dbReference type="STRING" id="279238.Saro_1559"/>
<feature type="domain" description="TonB-dependent receptor-like beta-barrel" evidence="14">
    <location>
        <begin position="285"/>
        <end position="693"/>
    </location>
</feature>
<proteinExistence type="inferred from homology"/>
<keyword evidence="8 12" id="KW-0798">TonB box</keyword>